<dbReference type="GeneID" id="103280316"/>
<organism evidence="10 11">
    <name type="scientific">Anolis carolinensis</name>
    <name type="common">Green anole</name>
    <name type="synonym">American chameleon</name>
    <dbReference type="NCBI Taxonomy" id="28377"/>
    <lineage>
        <taxon>Eukaryota</taxon>
        <taxon>Metazoa</taxon>
        <taxon>Chordata</taxon>
        <taxon>Craniata</taxon>
        <taxon>Vertebrata</taxon>
        <taxon>Euteleostomi</taxon>
        <taxon>Lepidosauria</taxon>
        <taxon>Squamata</taxon>
        <taxon>Bifurcata</taxon>
        <taxon>Unidentata</taxon>
        <taxon>Episquamata</taxon>
        <taxon>Toxicofera</taxon>
        <taxon>Iguania</taxon>
        <taxon>Dactyloidae</taxon>
        <taxon>Anolis</taxon>
    </lineage>
</organism>
<evidence type="ECO:0000256" key="6">
    <source>
        <dbReference type="ARBA" id="ARBA00022729"/>
    </source>
</evidence>
<reference evidence="10" key="2">
    <citation type="submission" date="2025-08" db="UniProtKB">
        <authorList>
            <consortium name="Ensembl"/>
        </authorList>
    </citation>
    <scope>IDENTIFICATION</scope>
</reference>
<comment type="subcellular location">
    <subcellularLocation>
        <location evidence="1">Secreted</location>
    </subcellularLocation>
</comment>
<sequence>MPLRQIAGKGNPIWLREVFTVLASHLGHVSSFFFFFLILTAMKRTKETHKGLWIIVVILNSSWLLTSGTLLPKLNNSGRLWKREASQYTPGESSDDLKVSLFPWHIRSPSITLRDWSLKWMSSDVSAPQEEDSKDHGEDRTSHLWDPVRQEGAFPGGQRAMLYPSGWVPGWGGKRSIVVADDTAFREKSKMLTAMERQKWLNSYMQKFLVVNSN</sequence>
<reference evidence="10" key="1">
    <citation type="submission" date="2009-12" db="EMBL/GenBank/DDBJ databases">
        <title>The Genome Sequence of Anolis carolinensis (Green Anole Lizard).</title>
        <authorList>
            <consortium name="The Genome Sequencing Platform"/>
            <person name="Di Palma F."/>
            <person name="Alfoldi J."/>
            <person name="Heiman D."/>
            <person name="Young S."/>
            <person name="Grabherr M."/>
            <person name="Johnson J."/>
            <person name="Lander E.S."/>
            <person name="Lindblad-Toh K."/>
        </authorList>
    </citation>
    <scope>NUCLEOTIDE SEQUENCE [LARGE SCALE GENOMIC DNA]</scope>
    <source>
        <strain evidence="10">JBL SC #1</strain>
    </source>
</reference>
<evidence type="ECO:0000256" key="3">
    <source>
        <dbReference type="ARBA" id="ARBA00021831"/>
    </source>
</evidence>
<evidence type="ECO:0000256" key="4">
    <source>
        <dbReference type="ARBA" id="ARBA00022525"/>
    </source>
</evidence>
<protein>
    <recommendedName>
        <fullName evidence="3">Tuberoinfundibular peptide of 39 residues</fullName>
    </recommendedName>
    <alternativeName>
        <fullName evidence="8">Parathyroid hormone 2</fullName>
    </alternativeName>
</protein>
<dbReference type="PANTHER" id="PTHR28585:SF1">
    <property type="entry name" value="TUBEROINFUNDIBULAR PEPTIDE OF 39 RESIDUES"/>
    <property type="match status" value="1"/>
</dbReference>
<dbReference type="GeneTree" id="ENSGT00410000026259"/>
<dbReference type="InParanoid" id="A0A803TKK6"/>
<accession>A0A803TKK6</accession>
<dbReference type="KEGG" id="acs:103280316"/>
<evidence type="ECO:0000256" key="7">
    <source>
        <dbReference type="ARBA" id="ARBA00023320"/>
    </source>
</evidence>
<dbReference type="GO" id="GO:0005576">
    <property type="term" value="C:extracellular region"/>
    <property type="evidence" value="ECO:0007669"/>
    <property type="project" value="UniProtKB-SubCell"/>
</dbReference>
<keyword evidence="6" id="KW-0732">Signal</keyword>
<name>A0A803TKK6_ANOCA</name>
<keyword evidence="9" id="KW-0472">Membrane</keyword>
<evidence type="ECO:0000256" key="5">
    <source>
        <dbReference type="ARBA" id="ARBA00022685"/>
    </source>
</evidence>
<reference evidence="10" key="3">
    <citation type="submission" date="2025-09" db="UniProtKB">
        <authorList>
            <consortium name="Ensembl"/>
        </authorList>
    </citation>
    <scope>IDENTIFICATION</scope>
</reference>
<gene>
    <name evidence="10" type="primary">pth2</name>
</gene>
<dbReference type="InterPro" id="IPR029396">
    <property type="entry name" value="TIP39"/>
</dbReference>
<dbReference type="OrthoDB" id="9940245at2759"/>
<keyword evidence="9" id="KW-0812">Transmembrane</keyword>
<keyword evidence="4" id="KW-0964">Secreted</keyword>
<evidence type="ECO:0000256" key="2">
    <source>
        <dbReference type="ARBA" id="ARBA00006307"/>
    </source>
</evidence>
<dbReference type="CTD" id="113091"/>
<evidence type="ECO:0000313" key="10">
    <source>
        <dbReference type="Ensembl" id="ENSACAP00000035746.1"/>
    </source>
</evidence>
<dbReference type="Pfam" id="PF14980">
    <property type="entry name" value="TIP39"/>
    <property type="match status" value="1"/>
</dbReference>
<feature type="transmembrane region" description="Helical" evidence="9">
    <location>
        <begin position="18"/>
        <end position="39"/>
    </location>
</feature>
<proteinExistence type="inferred from homology"/>
<dbReference type="GO" id="GO:0007218">
    <property type="term" value="P:neuropeptide signaling pathway"/>
    <property type="evidence" value="ECO:0007669"/>
    <property type="project" value="UniProtKB-KW"/>
</dbReference>
<evidence type="ECO:0000313" key="11">
    <source>
        <dbReference type="Proteomes" id="UP000001646"/>
    </source>
</evidence>
<dbReference type="AlphaFoldDB" id="A0A803TKK6"/>
<keyword evidence="11" id="KW-1185">Reference proteome</keyword>
<feature type="transmembrane region" description="Helical" evidence="9">
    <location>
        <begin position="51"/>
        <end position="71"/>
    </location>
</feature>
<dbReference type="Ensembl" id="ENSACAT00000056389.1">
    <property type="protein sequence ID" value="ENSACAP00000035746.1"/>
    <property type="gene ID" value="ENSACAG00000041461.1"/>
</dbReference>
<evidence type="ECO:0000256" key="1">
    <source>
        <dbReference type="ARBA" id="ARBA00004613"/>
    </source>
</evidence>
<keyword evidence="9" id="KW-1133">Transmembrane helix</keyword>
<keyword evidence="5" id="KW-0165">Cleavage on pair of basic residues</keyword>
<comment type="similarity">
    <text evidence="2">Belongs to the parathyroid hormone family.</text>
</comment>
<keyword evidence="7" id="KW-0527">Neuropeptide</keyword>
<evidence type="ECO:0000256" key="8">
    <source>
        <dbReference type="ARBA" id="ARBA00030147"/>
    </source>
</evidence>
<dbReference type="PANTHER" id="PTHR28585">
    <property type="entry name" value="TUBEROINFUNDIBULAR PEPTIDE OF 39 RESIDUES"/>
    <property type="match status" value="1"/>
</dbReference>
<evidence type="ECO:0000256" key="9">
    <source>
        <dbReference type="SAM" id="Phobius"/>
    </source>
</evidence>
<dbReference type="Proteomes" id="UP000001646">
    <property type="component" value="Unplaced"/>
</dbReference>